<accession>A0A849VEK5</accession>
<dbReference type="Pfam" id="PF00126">
    <property type="entry name" value="HTH_1"/>
    <property type="match status" value="1"/>
</dbReference>
<evidence type="ECO:0000256" key="2">
    <source>
        <dbReference type="ARBA" id="ARBA00023015"/>
    </source>
</evidence>
<evidence type="ECO:0000313" key="7">
    <source>
        <dbReference type="Proteomes" id="UP000586305"/>
    </source>
</evidence>
<name>A0A849VEK5_9GAMM</name>
<dbReference type="PANTHER" id="PTHR30537">
    <property type="entry name" value="HTH-TYPE TRANSCRIPTIONAL REGULATOR"/>
    <property type="match status" value="1"/>
</dbReference>
<keyword evidence="4" id="KW-0804">Transcription</keyword>
<evidence type="ECO:0000256" key="1">
    <source>
        <dbReference type="ARBA" id="ARBA00009437"/>
    </source>
</evidence>
<dbReference type="GO" id="GO:0006351">
    <property type="term" value="P:DNA-templated transcription"/>
    <property type="evidence" value="ECO:0007669"/>
    <property type="project" value="TreeGrafter"/>
</dbReference>
<dbReference type="SUPFAM" id="SSF46785">
    <property type="entry name" value="Winged helix' DNA-binding domain"/>
    <property type="match status" value="1"/>
</dbReference>
<dbReference type="InterPro" id="IPR058163">
    <property type="entry name" value="LysR-type_TF_proteobact-type"/>
</dbReference>
<dbReference type="Gene3D" id="1.10.10.10">
    <property type="entry name" value="Winged helix-like DNA-binding domain superfamily/Winged helix DNA-binding domain"/>
    <property type="match status" value="1"/>
</dbReference>
<dbReference type="InterPro" id="IPR036390">
    <property type="entry name" value="WH_DNA-bd_sf"/>
</dbReference>
<protein>
    <submittedName>
        <fullName evidence="6">LysR family transcriptional regulator</fullName>
    </submittedName>
</protein>
<dbReference type="PROSITE" id="PS50931">
    <property type="entry name" value="HTH_LYSR"/>
    <property type="match status" value="1"/>
</dbReference>
<dbReference type="Pfam" id="PF03466">
    <property type="entry name" value="LysR_substrate"/>
    <property type="match status" value="1"/>
</dbReference>
<keyword evidence="7" id="KW-1185">Reference proteome</keyword>
<dbReference type="Gene3D" id="3.40.190.290">
    <property type="match status" value="1"/>
</dbReference>
<evidence type="ECO:0000313" key="6">
    <source>
        <dbReference type="EMBL" id="NOU52149.1"/>
    </source>
</evidence>
<dbReference type="InterPro" id="IPR005119">
    <property type="entry name" value="LysR_subst-bd"/>
</dbReference>
<feature type="domain" description="HTH lysR-type" evidence="5">
    <location>
        <begin position="1"/>
        <end position="57"/>
    </location>
</feature>
<dbReference type="GO" id="GO:0043565">
    <property type="term" value="F:sequence-specific DNA binding"/>
    <property type="evidence" value="ECO:0007669"/>
    <property type="project" value="TreeGrafter"/>
</dbReference>
<comment type="similarity">
    <text evidence="1">Belongs to the LysR transcriptional regulatory family.</text>
</comment>
<evidence type="ECO:0000256" key="4">
    <source>
        <dbReference type="ARBA" id="ARBA00023163"/>
    </source>
</evidence>
<dbReference type="AlphaFoldDB" id="A0A849VEK5"/>
<dbReference type="PANTHER" id="PTHR30537:SF66">
    <property type="entry name" value="IRON-REGULATED VIRULENCE REGULATORY PROTEIN IRGB"/>
    <property type="match status" value="1"/>
</dbReference>
<gene>
    <name evidence="6" type="ORF">HG263_16595</name>
</gene>
<evidence type="ECO:0000256" key="3">
    <source>
        <dbReference type="ARBA" id="ARBA00023125"/>
    </source>
</evidence>
<dbReference type="CDD" id="cd08422">
    <property type="entry name" value="PBP2_CrgA_like"/>
    <property type="match status" value="1"/>
</dbReference>
<evidence type="ECO:0000259" key="5">
    <source>
        <dbReference type="PROSITE" id="PS50931"/>
    </source>
</evidence>
<dbReference type="SUPFAM" id="SSF53850">
    <property type="entry name" value="Periplasmic binding protein-like II"/>
    <property type="match status" value="1"/>
</dbReference>
<comment type="caution">
    <text evidence="6">The sequence shown here is derived from an EMBL/GenBank/DDBJ whole genome shotgun (WGS) entry which is preliminary data.</text>
</comment>
<reference evidence="6 7" key="1">
    <citation type="submission" date="2020-04" db="EMBL/GenBank/DDBJ databases">
        <title>Pseudoalteromonas caenipelagi sp. nov., isolated from a tidal flat.</title>
        <authorList>
            <person name="Park S."/>
            <person name="Yoon J.-H."/>
        </authorList>
    </citation>
    <scope>NUCLEOTIDE SEQUENCE [LARGE SCALE GENOMIC DNA]</scope>
    <source>
        <strain evidence="6 7">JBTF-M23</strain>
    </source>
</reference>
<keyword evidence="3" id="KW-0238">DNA-binding</keyword>
<dbReference type="RefSeq" id="WP_171627209.1">
    <property type="nucleotide sequence ID" value="NZ_JABBPG010000008.1"/>
</dbReference>
<keyword evidence="2" id="KW-0805">Transcription regulation</keyword>
<dbReference type="InterPro" id="IPR000847">
    <property type="entry name" value="LysR_HTH_N"/>
</dbReference>
<dbReference type="EMBL" id="JABBPG010000008">
    <property type="protein sequence ID" value="NOU52149.1"/>
    <property type="molecule type" value="Genomic_DNA"/>
</dbReference>
<proteinExistence type="inferred from homology"/>
<sequence length="298" mass="33688">MNSPEHIFIRVIETGSLKLAAAQLRIEASTVSRKVAKLEQRLNAKLLNRSTVKTTPTELGLAYYNGLKNLYDQQSALEEEVFNTSTQVKGVLRIATTVDLGDKFITPIIHTMMCQAPELKVELIYGSELTNLTEQNIDVAIRFGKPVDSHLYAIDLGSIPRILVASPEYLKQHGTPHHIDDLAQHRFILYASAQANFDIQFQSGERFAHNMLSSSLSVNSLRSIAYMVKAGHGIHWGPSWLYQKELEEGSVVNVLAKHPVIGLPLHALYTNRDFQPYRVRWFLTLLREHLHLDQLNIL</sequence>
<dbReference type="GO" id="GO:0003700">
    <property type="term" value="F:DNA-binding transcription factor activity"/>
    <property type="evidence" value="ECO:0007669"/>
    <property type="project" value="InterPro"/>
</dbReference>
<dbReference type="InterPro" id="IPR036388">
    <property type="entry name" value="WH-like_DNA-bd_sf"/>
</dbReference>
<dbReference type="Proteomes" id="UP000586305">
    <property type="component" value="Unassembled WGS sequence"/>
</dbReference>
<organism evidence="6 7">
    <name type="scientific">Pseudoalteromonas caenipelagi</name>
    <dbReference type="NCBI Taxonomy" id="2726988"/>
    <lineage>
        <taxon>Bacteria</taxon>
        <taxon>Pseudomonadati</taxon>
        <taxon>Pseudomonadota</taxon>
        <taxon>Gammaproteobacteria</taxon>
        <taxon>Alteromonadales</taxon>
        <taxon>Pseudoalteromonadaceae</taxon>
        <taxon>Pseudoalteromonas</taxon>
    </lineage>
</organism>